<dbReference type="EMBL" id="OCMF01000001">
    <property type="protein sequence ID" value="SOC79118.1"/>
    <property type="molecule type" value="Genomic_DNA"/>
</dbReference>
<organism evidence="1 2">
    <name type="scientific">Salinimicrobium sediminis</name>
    <dbReference type="NCBI Taxonomy" id="1343891"/>
    <lineage>
        <taxon>Bacteria</taxon>
        <taxon>Pseudomonadati</taxon>
        <taxon>Bacteroidota</taxon>
        <taxon>Flavobacteriia</taxon>
        <taxon>Flavobacteriales</taxon>
        <taxon>Flavobacteriaceae</taxon>
        <taxon>Salinimicrobium</taxon>
    </lineage>
</organism>
<keyword evidence="2" id="KW-1185">Reference proteome</keyword>
<gene>
    <name evidence="1" type="ORF">SAMN06296241_0638</name>
</gene>
<dbReference type="OrthoDB" id="1491441at2"/>
<evidence type="ECO:0000313" key="2">
    <source>
        <dbReference type="Proteomes" id="UP000219193"/>
    </source>
</evidence>
<proteinExistence type="predicted"/>
<reference evidence="2" key="1">
    <citation type="submission" date="2017-09" db="EMBL/GenBank/DDBJ databases">
        <authorList>
            <person name="Varghese N."/>
            <person name="Submissions S."/>
        </authorList>
    </citation>
    <scope>NUCLEOTIDE SEQUENCE [LARGE SCALE GENOMIC DNA]</scope>
    <source>
        <strain evidence="2">CGMCC 1.12641</strain>
    </source>
</reference>
<protein>
    <submittedName>
        <fullName evidence="1">Putative membrane protein</fullName>
    </submittedName>
</protein>
<name>A0A285X1F1_9FLAO</name>
<dbReference type="InterPro" id="IPR009898">
    <property type="entry name" value="DUF1440"/>
</dbReference>
<dbReference type="Pfam" id="PF07274">
    <property type="entry name" value="DUF1440"/>
    <property type="match status" value="1"/>
</dbReference>
<sequence>MSLNSFFEKDSFPSNTSRGIISGFIGGLAGSAVKSVVERFLEVRKIDNRSAQIKVMDQFSTKLTGTPIKLENEAIVEQLVNIPLGATVGAIYGYGKRDKGEVNLIDGGILGATTWASTHETSLPLLGLDKSPAKVPVKTQIHELIAHVVFGVTTELVRGYVNDKLKKRDEEAEETQFTSLS</sequence>
<accession>A0A285X1F1</accession>
<dbReference type="AlphaFoldDB" id="A0A285X1F1"/>
<evidence type="ECO:0000313" key="1">
    <source>
        <dbReference type="EMBL" id="SOC79118.1"/>
    </source>
</evidence>
<dbReference type="RefSeq" id="WP_097054882.1">
    <property type="nucleotide sequence ID" value="NZ_OCMF01000001.1"/>
</dbReference>
<dbReference type="Proteomes" id="UP000219193">
    <property type="component" value="Unassembled WGS sequence"/>
</dbReference>